<accession>A0AAX2RWB9</accession>
<sequence length="303" mass="32945">MDRLVAMKAFVRVVDCLSFTAAARHLHLAPATVSRLVQYLEKQANVRLLNRSTRTVSPTEEGRAYYDACVRVLEQIDNMNAEAASAGRAPEGRIKVGLSSAIARSVLIPALPSLLDAFPKLDVEMAISDNPFDFAKDAVDCTIHIGTVRENSVIAKGVGWIDRIMVASPAYLARYGEPHTLAELKGHVTVAAAWDDGTGLKPWEIHVGGKAAPLAMRSRVMANDADAVISCALAGLGIISGYRFALRSYLDDGSLTEIMRGSVAEAKPVSIVYYPSRHMPNKLRTFIDWFKAVFEEAIEDSGN</sequence>
<dbReference type="GO" id="GO:0006351">
    <property type="term" value="P:DNA-templated transcription"/>
    <property type="evidence" value="ECO:0007669"/>
    <property type="project" value="TreeGrafter"/>
</dbReference>
<name>A0AAX2RWB9_BURCE</name>
<comment type="caution">
    <text evidence="6">The sequence shown here is derived from an EMBL/GenBank/DDBJ whole genome shotgun (WGS) entry which is preliminary data.</text>
</comment>
<keyword evidence="3" id="KW-0238">DNA-binding</keyword>
<dbReference type="Gene3D" id="1.10.10.10">
    <property type="entry name" value="Winged helix-like DNA-binding domain superfamily/Winged helix DNA-binding domain"/>
    <property type="match status" value="1"/>
</dbReference>
<dbReference type="SUPFAM" id="SSF53850">
    <property type="entry name" value="Periplasmic binding protein-like II"/>
    <property type="match status" value="1"/>
</dbReference>
<dbReference type="EMBL" id="SNSQ01000006">
    <property type="protein sequence ID" value="TEU51948.1"/>
    <property type="molecule type" value="Genomic_DNA"/>
</dbReference>
<dbReference type="GO" id="GO:0043565">
    <property type="term" value="F:sequence-specific DNA binding"/>
    <property type="evidence" value="ECO:0007669"/>
    <property type="project" value="TreeGrafter"/>
</dbReference>
<dbReference type="RefSeq" id="WP_060358293.1">
    <property type="nucleotide sequence ID" value="NZ_CADEVB010000001.1"/>
</dbReference>
<dbReference type="PANTHER" id="PTHR30537:SF72">
    <property type="entry name" value="LYSR FAMILY TRANSCRIPTIONAL REGULATOR"/>
    <property type="match status" value="1"/>
</dbReference>
<dbReference type="GO" id="GO:0003700">
    <property type="term" value="F:DNA-binding transcription factor activity"/>
    <property type="evidence" value="ECO:0007669"/>
    <property type="project" value="InterPro"/>
</dbReference>
<dbReference type="AlphaFoldDB" id="A0AAX2RWB9"/>
<evidence type="ECO:0000256" key="4">
    <source>
        <dbReference type="ARBA" id="ARBA00023163"/>
    </source>
</evidence>
<dbReference type="InterPro" id="IPR036390">
    <property type="entry name" value="WH_DNA-bd_sf"/>
</dbReference>
<dbReference type="PANTHER" id="PTHR30537">
    <property type="entry name" value="HTH-TYPE TRANSCRIPTIONAL REGULATOR"/>
    <property type="match status" value="1"/>
</dbReference>
<evidence type="ECO:0000313" key="6">
    <source>
        <dbReference type="EMBL" id="TEU51948.1"/>
    </source>
</evidence>
<dbReference type="Pfam" id="PF00126">
    <property type="entry name" value="HTH_1"/>
    <property type="match status" value="1"/>
</dbReference>
<evidence type="ECO:0000256" key="3">
    <source>
        <dbReference type="ARBA" id="ARBA00023125"/>
    </source>
</evidence>
<comment type="similarity">
    <text evidence="1">Belongs to the LysR transcriptional regulatory family.</text>
</comment>
<dbReference type="InterPro" id="IPR000847">
    <property type="entry name" value="LysR_HTH_N"/>
</dbReference>
<evidence type="ECO:0000259" key="5">
    <source>
        <dbReference type="PROSITE" id="PS50931"/>
    </source>
</evidence>
<dbReference type="PROSITE" id="PS50931">
    <property type="entry name" value="HTH_LYSR"/>
    <property type="match status" value="1"/>
</dbReference>
<evidence type="ECO:0000313" key="7">
    <source>
        <dbReference type="Proteomes" id="UP000298234"/>
    </source>
</evidence>
<dbReference type="FunFam" id="1.10.10.10:FF:000001">
    <property type="entry name" value="LysR family transcriptional regulator"/>
    <property type="match status" value="1"/>
</dbReference>
<keyword evidence="4" id="KW-0804">Transcription</keyword>
<dbReference type="InterPro" id="IPR036388">
    <property type="entry name" value="WH-like_DNA-bd_sf"/>
</dbReference>
<dbReference type="Gene3D" id="3.40.190.290">
    <property type="match status" value="1"/>
</dbReference>
<organism evidence="6 7">
    <name type="scientific">Burkholderia cepacia</name>
    <name type="common">Pseudomonas cepacia</name>
    <dbReference type="NCBI Taxonomy" id="292"/>
    <lineage>
        <taxon>Bacteria</taxon>
        <taxon>Pseudomonadati</taxon>
        <taxon>Pseudomonadota</taxon>
        <taxon>Betaproteobacteria</taxon>
        <taxon>Burkholderiales</taxon>
        <taxon>Burkholderiaceae</taxon>
        <taxon>Burkholderia</taxon>
        <taxon>Burkholderia cepacia complex</taxon>
    </lineage>
</organism>
<proteinExistence type="inferred from homology"/>
<dbReference type="Pfam" id="PF03466">
    <property type="entry name" value="LysR_substrate"/>
    <property type="match status" value="1"/>
</dbReference>
<dbReference type="Proteomes" id="UP000298234">
    <property type="component" value="Unassembled WGS sequence"/>
</dbReference>
<keyword evidence="2" id="KW-0805">Transcription regulation</keyword>
<reference evidence="6 7" key="1">
    <citation type="submission" date="2019-03" db="EMBL/GenBank/DDBJ databases">
        <title>Burkholderia cepacia outbreak.</title>
        <authorList>
            <person name="Farzana R."/>
            <person name="Walsh T.R."/>
        </authorList>
    </citation>
    <scope>NUCLEOTIDE SEQUENCE [LARGE SCALE GENOMIC DNA]</scope>
    <source>
        <strain evidence="7">d13</strain>
    </source>
</reference>
<feature type="domain" description="HTH lysR-type" evidence="5">
    <location>
        <begin position="1"/>
        <end position="59"/>
    </location>
</feature>
<gene>
    <name evidence="6" type="ORF">E3D37_07645</name>
</gene>
<dbReference type="SUPFAM" id="SSF46785">
    <property type="entry name" value="Winged helix' DNA-binding domain"/>
    <property type="match status" value="1"/>
</dbReference>
<dbReference type="InterPro" id="IPR005119">
    <property type="entry name" value="LysR_subst-bd"/>
</dbReference>
<dbReference type="InterPro" id="IPR058163">
    <property type="entry name" value="LysR-type_TF_proteobact-type"/>
</dbReference>
<evidence type="ECO:0000256" key="1">
    <source>
        <dbReference type="ARBA" id="ARBA00009437"/>
    </source>
</evidence>
<protein>
    <submittedName>
        <fullName evidence="6">LysR family transcriptional regulator</fullName>
    </submittedName>
</protein>
<evidence type="ECO:0000256" key="2">
    <source>
        <dbReference type="ARBA" id="ARBA00023015"/>
    </source>
</evidence>